<keyword evidence="3" id="KW-1185">Reference proteome</keyword>
<evidence type="ECO:0000313" key="3">
    <source>
        <dbReference type="Proteomes" id="UP000515292"/>
    </source>
</evidence>
<proteinExistence type="predicted"/>
<dbReference type="EMBL" id="CP059851">
    <property type="protein sequence ID" value="QMW23700.1"/>
    <property type="molecule type" value="Genomic_DNA"/>
</dbReference>
<keyword evidence="1" id="KW-0472">Membrane</keyword>
<name>A0A7G5IK08_9SPHN</name>
<evidence type="ECO:0000256" key="1">
    <source>
        <dbReference type="SAM" id="Phobius"/>
    </source>
</evidence>
<dbReference type="AlphaFoldDB" id="A0A7G5IK08"/>
<keyword evidence="1" id="KW-1133">Transmembrane helix</keyword>
<sequence>MDIASGFGTLGVLLLVVGLIVGGAFIARRIGFADTVPANPLFSAQLLGGGKGRTETLARLPGRRLVVGVTVEGARYHILIGRDGAFALGQVPVAFAQTLAAQCPQDHP</sequence>
<feature type="transmembrane region" description="Helical" evidence="1">
    <location>
        <begin position="6"/>
        <end position="27"/>
    </location>
</feature>
<organism evidence="2 3">
    <name type="scientific">Sandaracinobacteroides saxicola</name>
    <dbReference type="NCBI Taxonomy" id="2759707"/>
    <lineage>
        <taxon>Bacteria</taxon>
        <taxon>Pseudomonadati</taxon>
        <taxon>Pseudomonadota</taxon>
        <taxon>Alphaproteobacteria</taxon>
        <taxon>Sphingomonadales</taxon>
        <taxon>Sphingosinicellaceae</taxon>
        <taxon>Sandaracinobacteroides</taxon>
    </lineage>
</organism>
<gene>
    <name evidence="2" type="ORF">H3309_04205</name>
</gene>
<protein>
    <submittedName>
        <fullName evidence="2">Uncharacterized protein</fullName>
    </submittedName>
</protein>
<keyword evidence="1" id="KW-0812">Transmembrane</keyword>
<dbReference type="Proteomes" id="UP000515292">
    <property type="component" value="Chromosome"/>
</dbReference>
<dbReference type="KEGG" id="sand:H3309_04205"/>
<reference evidence="2 3" key="1">
    <citation type="submission" date="2020-07" db="EMBL/GenBank/DDBJ databases">
        <title>Complete genome sequence for Sandaracinobacter sp. M6.</title>
        <authorList>
            <person name="Tang Y."/>
            <person name="Liu Q."/>
            <person name="Guo Z."/>
            <person name="Lei P."/>
            <person name="Huang B."/>
        </authorList>
    </citation>
    <scope>NUCLEOTIDE SEQUENCE [LARGE SCALE GENOMIC DNA]</scope>
    <source>
        <strain evidence="2 3">M6</strain>
    </source>
</reference>
<accession>A0A7G5IK08</accession>
<dbReference type="RefSeq" id="WP_182297523.1">
    <property type="nucleotide sequence ID" value="NZ_CP059851.1"/>
</dbReference>
<evidence type="ECO:0000313" key="2">
    <source>
        <dbReference type="EMBL" id="QMW23700.1"/>
    </source>
</evidence>